<dbReference type="GO" id="GO:0005524">
    <property type="term" value="F:ATP binding"/>
    <property type="evidence" value="ECO:0007669"/>
    <property type="project" value="UniProtKB-UniRule"/>
</dbReference>
<dbReference type="HAMAP" id="MF_00165">
    <property type="entry name" value="Thymidylate_kinase"/>
    <property type="match status" value="1"/>
</dbReference>
<evidence type="ECO:0000256" key="1">
    <source>
        <dbReference type="ARBA" id="ARBA00009776"/>
    </source>
</evidence>
<accession>U5YNV8</accession>
<dbReference type="SUPFAM" id="SSF52540">
    <property type="entry name" value="P-loop containing nucleoside triphosphate hydrolases"/>
    <property type="match status" value="1"/>
</dbReference>
<dbReference type="InterPro" id="IPR027417">
    <property type="entry name" value="P-loop_NTPase"/>
</dbReference>
<dbReference type="GO" id="GO:0005737">
    <property type="term" value="C:cytoplasm"/>
    <property type="evidence" value="ECO:0007669"/>
    <property type="project" value="TreeGrafter"/>
</dbReference>
<dbReference type="Pfam" id="PF02223">
    <property type="entry name" value="Thymidylate_kin"/>
    <property type="match status" value="1"/>
</dbReference>
<evidence type="ECO:0000256" key="7">
    <source>
        <dbReference type="ARBA" id="ARBA00022777"/>
    </source>
</evidence>
<dbReference type="AlphaFoldDB" id="U5YNV8"/>
<dbReference type="InterPro" id="IPR039430">
    <property type="entry name" value="Thymidylate_kin-like_dom"/>
</dbReference>
<keyword evidence="7 10" id="KW-0418">Kinase</keyword>
<comment type="similarity">
    <text evidence="1 10">Belongs to the thymidylate kinase family.</text>
</comment>
<dbReference type="EC" id="2.7.4.9" evidence="2 10"/>
<evidence type="ECO:0000259" key="11">
    <source>
        <dbReference type="Pfam" id="PF02223"/>
    </source>
</evidence>
<dbReference type="EMBL" id="KF386868">
    <property type="protein sequence ID" value="AGZ94003.1"/>
    <property type="molecule type" value="Genomic_DNA"/>
</dbReference>
<dbReference type="InterPro" id="IPR018094">
    <property type="entry name" value="Thymidylate_kinase"/>
</dbReference>
<dbReference type="GO" id="GO:0006235">
    <property type="term" value="P:dTTP biosynthetic process"/>
    <property type="evidence" value="ECO:0007669"/>
    <property type="project" value="UniProtKB-UniRule"/>
</dbReference>
<comment type="catalytic activity">
    <reaction evidence="9 10">
        <text>dTMP + ATP = dTDP + ADP</text>
        <dbReference type="Rhea" id="RHEA:13517"/>
        <dbReference type="ChEBI" id="CHEBI:30616"/>
        <dbReference type="ChEBI" id="CHEBI:58369"/>
        <dbReference type="ChEBI" id="CHEBI:63528"/>
        <dbReference type="ChEBI" id="CHEBI:456216"/>
        <dbReference type="EC" id="2.7.4.9"/>
    </reaction>
</comment>
<protein>
    <recommendedName>
        <fullName evidence="3 10">Thymidylate kinase</fullName>
        <ecNumber evidence="2 10">2.7.4.9</ecNumber>
    </recommendedName>
    <alternativeName>
        <fullName evidence="10">dTMP kinase</fullName>
    </alternativeName>
</protein>
<name>U5YNV8_9ACTN</name>
<evidence type="ECO:0000256" key="4">
    <source>
        <dbReference type="ARBA" id="ARBA00022679"/>
    </source>
</evidence>
<dbReference type="PANTHER" id="PTHR10344:SF4">
    <property type="entry name" value="UMP-CMP KINASE 2, MITOCHONDRIAL"/>
    <property type="match status" value="1"/>
</dbReference>
<dbReference type="GO" id="GO:0006233">
    <property type="term" value="P:dTDP biosynthetic process"/>
    <property type="evidence" value="ECO:0007669"/>
    <property type="project" value="InterPro"/>
</dbReference>
<evidence type="ECO:0000256" key="5">
    <source>
        <dbReference type="ARBA" id="ARBA00022727"/>
    </source>
</evidence>
<keyword evidence="8 10" id="KW-0067">ATP-binding</keyword>
<gene>
    <name evidence="10" type="primary">tmk</name>
</gene>
<evidence type="ECO:0000256" key="10">
    <source>
        <dbReference type="HAMAP-Rule" id="MF_00165"/>
    </source>
</evidence>
<keyword evidence="5 10" id="KW-0545">Nucleotide biosynthesis</keyword>
<evidence type="ECO:0000256" key="6">
    <source>
        <dbReference type="ARBA" id="ARBA00022741"/>
    </source>
</evidence>
<feature type="binding site" evidence="10">
    <location>
        <begin position="12"/>
        <end position="19"/>
    </location>
    <ligand>
        <name>ATP</name>
        <dbReference type="ChEBI" id="CHEBI:30616"/>
    </ligand>
</feature>
<evidence type="ECO:0000256" key="2">
    <source>
        <dbReference type="ARBA" id="ARBA00012980"/>
    </source>
</evidence>
<keyword evidence="6 10" id="KW-0547">Nucleotide-binding</keyword>
<dbReference type="Gene3D" id="3.40.50.300">
    <property type="entry name" value="P-loop containing nucleotide triphosphate hydrolases"/>
    <property type="match status" value="1"/>
</dbReference>
<evidence type="ECO:0000256" key="8">
    <source>
        <dbReference type="ARBA" id="ARBA00022840"/>
    </source>
</evidence>
<dbReference type="GO" id="GO:0006227">
    <property type="term" value="P:dUDP biosynthetic process"/>
    <property type="evidence" value="ECO:0007669"/>
    <property type="project" value="TreeGrafter"/>
</dbReference>
<proteinExistence type="inferred from homology"/>
<evidence type="ECO:0000313" key="12">
    <source>
        <dbReference type="EMBL" id="AGZ94003.1"/>
    </source>
</evidence>
<feature type="domain" description="Thymidylate kinase-like" evidence="11">
    <location>
        <begin position="12"/>
        <end position="193"/>
    </location>
</feature>
<dbReference type="PANTHER" id="PTHR10344">
    <property type="entry name" value="THYMIDYLATE KINASE"/>
    <property type="match status" value="1"/>
</dbReference>
<evidence type="ECO:0000256" key="9">
    <source>
        <dbReference type="ARBA" id="ARBA00048743"/>
    </source>
</evidence>
<sequence length="206" mass="22402">MTTTPPIVAFIGLDGAGKSTQIEMLKAACEDRGLSVFVHPNPSLQGLSARLDEIAVEHGHADRFAMLGPDTHKVMTAAVKWVAMSSLGTAPAGTDLIIADRYAYCQIAAAEALGASNRWLIEGMFRGLPEPNLTLMMDLEPSVAFDRVKARDPEEWIDLGFISRMRAAYSELPQASQWTWIEAEGTPEEVHRRVVEAVKGKLGGLL</sequence>
<comment type="function">
    <text evidence="10">Phosphorylation of dTMP to form dTDP in both de novo and salvage pathways of dTTP synthesis.</text>
</comment>
<dbReference type="GO" id="GO:0004798">
    <property type="term" value="F:dTMP kinase activity"/>
    <property type="evidence" value="ECO:0007669"/>
    <property type="project" value="UniProtKB-UniRule"/>
</dbReference>
<keyword evidence="4 10" id="KW-0808">Transferase</keyword>
<evidence type="ECO:0000256" key="3">
    <source>
        <dbReference type="ARBA" id="ARBA00017144"/>
    </source>
</evidence>
<organism evidence="12">
    <name type="scientific">Streptomyces sp. MMG1662</name>
    <dbReference type="NCBI Taxonomy" id="1415548"/>
    <lineage>
        <taxon>Bacteria</taxon>
        <taxon>Bacillati</taxon>
        <taxon>Actinomycetota</taxon>
        <taxon>Actinomycetes</taxon>
        <taxon>Kitasatosporales</taxon>
        <taxon>Streptomycetaceae</taxon>
        <taxon>Streptomyces</taxon>
    </lineage>
</organism>
<reference evidence="12" key="1">
    <citation type="journal article" date="2013" name="Proc. Natl. Acad. Sci. U.S.A.">
        <title>Diversity and abundance of phosphonate biosynthetic genes in nature.</title>
        <authorList>
            <person name="Yu X."/>
            <person name="Doroghazi J.R."/>
            <person name="Janga S.C."/>
            <person name="Zhang J.K."/>
            <person name="Circello B."/>
            <person name="Griffin B.M."/>
            <person name="Labeda D.P."/>
            <person name="Metcalf W.W."/>
        </authorList>
    </citation>
    <scope>NUCLEOTIDE SEQUENCE</scope>
    <source>
        <strain evidence="12">MMG1662</strain>
    </source>
</reference>